<proteinExistence type="predicted"/>
<sequence>MATRNRAKQMKQSTGSAAVKMIPVPADEAAVTPKAARFRRAKAAACLIRHRALQVQLEVSVLPLPVRQTPAVIRFTPATARTDKTKATAAPKSPEPAATGKQLRASPTATTVARRPAVIAQCEPPVVAAVPMSPPAPPRRRRRRCRLASLPTP</sequence>
<accession>A0A0A8Y5C0</accession>
<feature type="compositionally biased region" description="Low complexity" evidence="1">
    <location>
        <begin position="87"/>
        <end position="99"/>
    </location>
</feature>
<dbReference type="EMBL" id="GBRH01276741">
    <property type="protein sequence ID" value="JAD21154.1"/>
    <property type="molecule type" value="Transcribed_RNA"/>
</dbReference>
<feature type="region of interest" description="Disordered" evidence="1">
    <location>
        <begin position="75"/>
        <end position="112"/>
    </location>
</feature>
<evidence type="ECO:0000313" key="2">
    <source>
        <dbReference type="EMBL" id="JAD21154.1"/>
    </source>
</evidence>
<name>A0A0A8Y5C0_ARUDO</name>
<reference evidence="2" key="1">
    <citation type="submission" date="2014-09" db="EMBL/GenBank/DDBJ databases">
        <authorList>
            <person name="Magalhaes I.L.F."/>
            <person name="Oliveira U."/>
            <person name="Santos F.R."/>
            <person name="Vidigal T.H.D.A."/>
            <person name="Brescovit A.D."/>
            <person name="Santos A.J."/>
        </authorList>
    </citation>
    <scope>NUCLEOTIDE SEQUENCE</scope>
    <source>
        <tissue evidence="2">Shoot tissue taken approximately 20 cm above the soil surface</tissue>
    </source>
</reference>
<protein>
    <submittedName>
        <fullName evidence="2">Uncharacterized protein</fullName>
    </submittedName>
</protein>
<feature type="region of interest" description="Disordered" evidence="1">
    <location>
        <begin position="128"/>
        <end position="153"/>
    </location>
</feature>
<reference evidence="2" key="2">
    <citation type="journal article" date="2015" name="Data Brief">
        <title>Shoot transcriptome of the giant reed, Arundo donax.</title>
        <authorList>
            <person name="Barrero R.A."/>
            <person name="Guerrero F.D."/>
            <person name="Moolhuijzen P."/>
            <person name="Goolsby J.A."/>
            <person name="Tidwell J."/>
            <person name="Bellgard S.E."/>
            <person name="Bellgard M.I."/>
        </authorList>
    </citation>
    <scope>NUCLEOTIDE SEQUENCE</scope>
    <source>
        <tissue evidence="2">Shoot tissue taken approximately 20 cm above the soil surface</tissue>
    </source>
</reference>
<dbReference type="AlphaFoldDB" id="A0A0A8Y5C0"/>
<organism evidence="2">
    <name type="scientific">Arundo donax</name>
    <name type="common">Giant reed</name>
    <name type="synonym">Donax arundinaceus</name>
    <dbReference type="NCBI Taxonomy" id="35708"/>
    <lineage>
        <taxon>Eukaryota</taxon>
        <taxon>Viridiplantae</taxon>
        <taxon>Streptophyta</taxon>
        <taxon>Embryophyta</taxon>
        <taxon>Tracheophyta</taxon>
        <taxon>Spermatophyta</taxon>
        <taxon>Magnoliopsida</taxon>
        <taxon>Liliopsida</taxon>
        <taxon>Poales</taxon>
        <taxon>Poaceae</taxon>
        <taxon>PACMAD clade</taxon>
        <taxon>Arundinoideae</taxon>
        <taxon>Arundineae</taxon>
        <taxon>Arundo</taxon>
    </lineage>
</organism>
<evidence type="ECO:0000256" key="1">
    <source>
        <dbReference type="SAM" id="MobiDB-lite"/>
    </source>
</evidence>